<dbReference type="AlphaFoldDB" id="A0A0A8YVI8"/>
<sequence length="55" mass="6179">MSAQCQGTKTAIQKYSYINHKIMSTVGTCLCFFNTYHLLHAYSSIRLSICSCHSS</sequence>
<evidence type="ECO:0000313" key="1">
    <source>
        <dbReference type="EMBL" id="JAD26592.1"/>
    </source>
</evidence>
<proteinExistence type="predicted"/>
<reference evidence="1" key="1">
    <citation type="submission" date="2014-09" db="EMBL/GenBank/DDBJ databases">
        <authorList>
            <person name="Magalhaes I.L.F."/>
            <person name="Oliveira U."/>
            <person name="Santos F.R."/>
            <person name="Vidigal T.H.D.A."/>
            <person name="Brescovit A.D."/>
            <person name="Santos A.J."/>
        </authorList>
    </citation>
    <scope>NUCLEOTIDE SEQUENCE</scope>
    <source>
        <tissue evidence="1">Shoot tissue taken approximately 20 cm above the soil surface</tissue>
    </source>
</reference>
<organism evidence="1">
    <name type="scientific">Arundo donax</name>
    <name type="common">Giant reed</name>
    <name type="synonym">Donax arundinaceus</name>
    <dbReference type="NCBI Taxonomy" id="35708"/>
    <lineage>
        <taxon>Eukaryota</taxon>
        <taxon>Viridiplantae</taxon>
        <taxon>Streptophyta</taxon>
        <taxon>Embryophyta</taxon>
        <taxon>Tracheophyta</taxon>
        <taxon>Spermatophyta</taxon>
        <taxon>Magnoliopsida</taxon>
        <taxon>Liliopsida</taxon>
        <taxon>Poales</taxon>
        <taxon>Poaceae</taxon>
        <taxon>PACMAD clade</taxon>
        <taxon>Arundinoideae</taxon>
        <taxon>Arundineae</taxon>
        <taxon>Arundo</taxon>
    </lineage>
</organism>
<name>A0A0A8YVI8_ARUDO</name>
<protein>
    <submittedName>
        <fullName evidence="1">Uncharacterized protein</fullName>
    </submittedName>
</protein>
<reference evidence="1" key="2">
    <citation type="journal article" date="2015" name="Data Brief">
        <title>Shoot transcriptome of the giant reed, Arundo donax.</title>
        <authorList>
            <person name="Barrero R.A."/>
            <person name="Guerrero F.D."/>
            <person name="Moolhuijzen P."/>
            <person name="Goolsby J.A."/>
            <person name="Tidwell J."/>
            <person name="Bellgard S.E."/>
            <person name="Bellgard M.I."/>
        </authorList>
    </citation>
    <scope>NUCLEOTIDE SEQUENCE</scope>
    <source>
        <tissue evidence="1">Shoot tissue taken approximately 20 cm above the soil surface</tissue>
    </source>
</reference>
<dbReference type="EMBL" id="GBRH01271303">
    <property type="protein sequence ID" value="JAD26592.1"/>
    <property type="molecule type" value="Transcribed_RNA"/>
</dbReference>
<accession>A0A0A8YVI8</accession>